<dbReference type="SMART" id="SM00448">
    <property type="entry name" value="REC"/>
    <property type="match status" value="1"/>
</dbReference>
<keyword evidence="5" id="KW-0804">Transcription</keyword>
<feature type="domain" description="Response regulatory" evidence="8">
    <location>
        <begin position="2"/>
        <end position="116"/>
    </location>
</feature>
<dbReference type="Pfam" id="PF00486">
    <property type="entry name" value="Trans_reg_C"/>
    <property type="match status" value="1"/>
</dbReference>
<dbReference type="PROSITE" id="PS51755">
    <property type="entry name" value="OMPR_PHOB"/>
    <property type="match status" value="1"/>
</dbReference>
<dbReference type="SUPFAM" id="SSF52172">
    <property type="entry name" value="CheY-like"/>
    <property type="match status" value="1"/>
</dbReference>
<dbReference type="GO" id="GO:0000156">
    <property type="term" value="F:phosphorelay response regulator activity"/>
    <property type="evidence" value="ECO:0007669"/>
    <property type="project" value="TreeGrafter"/>
</dbReference>
<evidence type="ECO:0000256" key="7">
    <source>
        <dbReference type="PROSITE-ProRule" id="PRU01091"/>
    </source>
</evidence>
<dbReference type="CDD" id="cd19935">
    <property type="entry name" value="REC_OmpR_CusR-like"/>
    <property type="match status" value="1"/>
</dbReference>
<feature type="DNA-binding region" description="OmpR/PhoB-type" evidence="7">
    <location>
        <begin position="124"/>
        <end position="222"/>
    </location>
</feature>
<proteinExistence type="predicted"/>
<dbReference type="FunFam" id="1.10.10.10:FF:000005">
    <property type="entry name" value="Two-component system response regulator"/>
    <property type="match status" value="1"/>
</dbReference>
<dbReference type="InterPro" id="IPR001867">
    <property type="entry name" value="OmpR/PhoB-type_DNA-bd"/>
</dbReference>
<evidence type="ECO:0000259" key="9">
    <source>
        <dbReference type="PROSITE" id="PS51755"/>
    </source>
</evidence>
<evidence type="ECO:0000313" key="11">
    <source>
        <dbReference type="Proteomes" id="UP001302494"/>
    </source>
</evidence>
<dbReference type="AlphaFoldDB" id="A0AA96JVT7"/>
<dbReference type="FunFam" id="3.40.50.2300:FF:000001">
    <property type="entry name" value="DNA-binding response regulator PhoB"/>
    <property type="match status" value="1"/>
</dbReference>
<evidence type="ECO:0000256" key="4">
    <source>
        <dbReference type="ARBA" id="ARBA00023125"/>
    </source>
</evidence>
<evidence type="ECO:0000256" key="6">
    <source>
        <dbReference type="PROSITE-ProRule" id="PRU00169"/>
    </source>
</evidence>
<keyword evidence="1 6" id="KW-0597">Phosphoprotein</keyword>
<dbReference type="InterPro" id="IPR006291">
    <property type="entry name" value="CusR-like"/>
</dbReference>
<feature type="modified residue" description="4-aspartylphosphate" evidence="6">
    <location>
        <position position="51"/>
    </location>
</feature>
<dbReference type="CDD" id="cd00383">
    <property type="entry name" value="trans_reg_C"/>
    <property type="match status" value="1"/>
</dbReference>
<dbReference type="Pfam" id="PF00072">
    <property type="entry name" value="Response_reg"/>
    <property type="match status" value="1"/>
</dbReference>
<dbReference type="InterPro" id="IPR036388">
    <property type="entry name" value="WH-like_DNA-bd_sf"/>
</dbReference>
<dbReference type="Gene3D" id="6.10.250.690">
    <property type="match status" value="1"/>
</dbReference>
<evidence type="ECO:0000313" key="10">
    <source>
        <dbReference type="EMBL" id="WNM62127.1"/>
    </source>
</evidence>
<feature type="domain" description="OmpR/PhoB-type" evidence="9">
    <location>
        <begin position="124"/>
        <end position="222"/>
    </location>
</feature>
<dbReference type="SMART" id="SM00862">
    <property type="entry name" value="Trans_reg_C"/>
    <property type="match status" value="1"/>
</dbReference>
<keyword evidence="2" id="KW-0902">Two-component regulatory system</keyword>
<protein>
    <submittedName>
        <fullName evidence="10">Response regulator transcription factor</fullName>
    </submittedName>
</protein>
<dbReference type="InterPro" id="IPR001789">
    <property type="entry name" value="Sig_transdc_resp-reg_receiver"/>
</dbReference>
<dbReference type="PANTHER" id="PTHR48111:SF22">
    <property type="entry name" value="REGULATOR OF RPOS"/>
    <property type="match status" value="1"/>
</dbReference>
<dbReference type="GO" id="GO:0000976">
    <property type="term" value="F:transcription cis-regulatory region binding"/>
    <property type="evidence" value="ECO:0007669"/>
    <property type="project" value="TreeGrafter"/>
</dbReference>
<dbReference type="RefSeq" id="WP_312745164.1">
    <property type="nucleotide sequence ID" value="NZ_CP116968.1"/>
</dbReference>
<dbReference type="Proteomes" id="UP001302494">
    <property type="component" value="Chromosome"/>
</dbReference>
<sequence length="225" mass="25362">MRILLVEDDSSVSGFIVKGLREEQYAVDLATDGEMGLAMAETTHYDVIILDIMLPKMNGIDVCRRLRAKRHATPILLLTAREAVEDRVNGLDTGADDYLTKPFAFAELLARLRALLRRGSGLPTPRLTIADLELDPVTHRVSRAGQTITLTNKEYSLLEYLMRNVGRVLTRTAITEHVWDIHYESVTNIVDVHIKTLRSKMDRDFSPQLIHTVRGIGYVLKIPEA</sequence>
<evidence type="ECO:0000259" key="8">
    <source>
        <dbReference type="PROSITE" id="PS50110"/>
    </source>
</evidence>
<accession>A0AA96JVT7</accession>
<evidence type="ECO:0000256" key="2">
    <source>
        <dbReference type="ARBA" id="ARBA00023012"/>
    </source>
</evidence>
<dbReference type="GO" id="GO:0032993">
    <property type="term" value="C:protein-DNA complex"/>
    <property type="evidence" value="ECO:0007669"/>
    <property type="project" value="TreeGrafter"/>
</dbReference>
<dbReference type="KEGG" id="nneo:PQG83_20665"/>
<keyword evidence="4 7" id="KW-0238">DNA-binding</keyword>
<dbReference type="PANTHER" id="PTHR48111">
    <property type="entry name" value="REGULATOR OF RPOS"/>
    <property type="match status" value="1"/>
</dbReference>
<dbReference type="GO" id="GO:0006355">
    <property type="term" value="P:regulation of DNA-templated transcription"/>
    <property type="evidence" value="ECO:0007669"/>
    <property type="project" value="InterPro"/>
</dbReference>
<gene>
    <name evidence="10" type="ORF">PQG83_20665</name>
</gene>
<dbReference type="Gene3D" id="3.40.50.2300">
    <property type="match status" value="1"/>
</dbReference>
<evidence type="ECO:0000256" key="3">
    <source>
        <dbReference type="ARBA" id="ARBA00023015"/>
    </source>
</evidence>
<dbReference type="EMBL" id="CP116968">
    <property type="protein sequence ID" value="WNM62127.1"/>
    <property type="molecule type" value="Genomic_DNA"/>
</dbReference>
<dbReference type="NCBIfam" id="TIGR01387">
    <property type="entry name" value="cztR_silR_copR"/>
    <property type="match status" value="1"/>
</dbReference>
<dbReference type="PROSITE" id="PS50110">
    <property type="entry name" value="RESPONSE_REGULATORY"/>
    <property type="match status" value="1"/>
</dbReference>
<keyword evidence="11" id="KW-1185">Reference proteome</keyword>
<evidence type="ECO:0000256" key="5">
    <source>
        <dbReference type="ARBA" id="ARBA00023163"/>
    </source>
</evidence>
<evidence type="ECO:0000256" key="1">
    <source>
        <dbReference type="ARBA" id="ARBA00022553"/>
    </source>
</evidence>
<dbReference type="InterPro" id="IPR011006">
    <property type="entry name" value="CheY-like_superfamily"/>
</dbReference>
<dbReference type="InterPro" id="IPR039420">
    <property type="entry name" value="WalR-like"/>
</dbReference>
<reference evidence="10 11" key="1">
    <citation type="submission" date="2023-01" db="EMBL/GenBank/DDBJ databases">
        <title>Cultivation and genomic characterization of new, ubiquitous marine nitrite-oxidizing bacteria from the Nitrospirales.</title>
        <authorList>
            <person name="Mueller A.J."/>
            <person name="Daebeler A."/>
            <person name="Herbold C.W."/>
            <person name="Kirkegaard R.H."/>
            <person name="Daims H."/>
        </authorList>
    </citation>
    <scope>NUCLEOTIDE SEQUENCE [LARGE SCALE GENOMIC DNA]</scope>
    <source>
        <strain evidence="10 11">DK</strain>
    </source>
</reference>
<name>A0AA96JVT7_9BACT</name>
<dbReference type="GO" id="GO:0005829">
    <property type="term" value="C:cytosol"/>
    <property type="evidence" value="ECO:0007669"/>
    <property type="project" value="TreeGrafter"/>
</dbReference>
<dbReference type="Gene3D" id="1.10.10.10">
    <property type="entry name" value="Winged helix-like DNA-binding domain superfamily/Winged helix DNA-binding domain"/>
    <property type="match status" value="1"/>
</dbReference>
<organism evidence="10 11">
    <name type="scientific">Candidatus Nitrospira neomarina</name>
    <dbReference type="NCBI Taxonomy" id="3020899"/>
    <lineage>
        <taxon>Bacteria</taxon>
        <taxon>Pseudomonadati</taxon>
        <taxon>Nitrospirota</taxon>
        <taxon>Nitrospiria</taxon>
        <taxon>Nitrospirales</taxon>
        <taxon>Nitrospiraceae</taxon>
        <taxon>Nitrospira</taxon>
    </lineage>
</organism>
<keyword evidence="3" id="KW-0805">Transcription regulation</keyword>